<evidence type="ECO:0000313" key="2">
    <source>
        <dbReference type="EMBL" id="THZ09621.1"/>
    </source>
</evidence>
<proteinExistence type="predicted"/>
<reference evidence="3 4" key="1">
    <citation type="submission" date="2018-10" db="EMBL/GenBank/DDBJ databases">
        <title>Fifty Aureobasidium pullulans genomes reveal a recombining polyextremotolerant generalist.</title>
        <authorList>
            <person name="Gostincar C."/>
            <person name="Turk M."/>
            <person name="Zajc J."/>
            <person name="Gunde-Cimerman N."/>
        </authorList>
    </citation>
    <scope>NUCLEOTIDE SEQUENCE [LARGE SCALE GENOMIC DNA]</scope>
    <source>
        <strain evidence="1 4">EXF-10659</strain>
        <strain evidence="2 3">EXF-3863</strain>
    </source>
</reference>
<dbReference type="Proteomes" id="UP000308802">
    <property type="component" value="Unassembled WGS sequence"/>
</dbReference>
<organism evidence="2 3">
    <name type="scientific">Aureobasidium pullulans</name>
    <name type="common">Black yeast</name>
    <name type="synonym">Pullularia pullulans</name>
    <dbReference type="NCBI Taxonomy" id="5580"/>
    <lineage>
        <taxon>Eukaryota</taxon>
        <taxon>Fungi</taxon>
        <taxon>Dikarya</taxon>
        <taxon>Ascomycota</taxon>
        <taxon>Pezizomycotina</taxon>
        <taxon>Dothideomycetes</taxon>
        <taxon>Dothideomycetidae</taxon>
        <taxon>Dothideales</taxon>
        <taxon>Saccotheciaceae</taxon>
        <taxon>Aureobasidium</taxon>
    </lineage>
</organism>
<evidence type="ECO:0000313" key="4">
    <source>
        <dbReference type="Proteomes" id="UP000308802"/>
    </source>
</evidence>
<protein>
    <submittedName>
        <fullName evidence="2">Uncharacterized protein</fullName>
    </submittedName>
</protein>
<dbReference type="AlphaFoldDB" id="A0A4V4KH43"/>
<dbReference type="EMBL" id="QZAO01000760">
    <property type="protein sequence ID" value="THW58727.1"/>
    <property type="molecule type" value="Genomic_DNA"/>
</dbReference>
<name>A0A4V4KH43_AURPU</name>
<sequence>MVTSRGQIVLRDMSGIFPPPLPTEYRFLEGGQPLNHKISVRHPYNNDVLFTLFAWDHKDGALHYGLLHTACTIVAENRHDGYLSASRDCHAKRIALDHDDIVPC</sequence>
<gene>
    <name evidence="2" type="ORF">D6C91_09926</name>
    <name evidence="1" type="ORF">D6D19_10368</name>
</gene>
<evidence type="ECO:0000313" key="1">
    <source>
        <dbReference type="EMBL" id="THW58727.1"/>
    </source>
</evidence>
<accession>A0A4V4KH43</accession>
<dbReference type="Proteomes" id="UP000308005">
    <property type="component" value="Unassembled WGS sequence"/>
</dbReference>
<evidence type="ECO:0000313" key="3">
    <source>
        <dbReference type="Proteomes" id="UP000308005"/>
    </source>
</evidence>
<comment type="caution">
    <text evidence="2">The sequence shown here is derived from an EMBL/GenBank/DDBJ whole genome shotgun (WGS) entry which is preliminary data.</text>
</comment>
<dbReference type="EMBL" id="QZBM01000918">
    <property type="protein sequence ID" value="THZ09621.1"/>
    <property type="molecule type" value="Genomic_DNA"/>
</dbReference>